<dbReference type="AlphaFoldDB" id="A0A085YZ81"/>
<dbReference type="STRING" id="236814.IX39_19625"/>
<dbReference type="eggNOG" id="ENOG50332YD">
    <property type="taxonomic scope" value="Bacteria"/>
</dbReference>
<name>A0A085YZ81_9FLAO</name>
<accession>A0A085YZ81</accession>
<dbReference type="InterPro" id="IPR045497">
    <property type="entry name" value="DUF6438"/>
</dbReference>
<dbReference type="EMBL" id="JPRP01000005">
    <property type="protein sequence ID" value="KFE97494.1"/>
    <property type="molecule type" value="Genomic_DNA"/>
</dbReference>
<feature type="domain" description="DUF6438" evidence="1">
    <location>
        <begin position="215"/>
        <end position="343"/>
    </location>
</feature>
<evidence type="ECO:0000259" key="1">
    <source>
        <dbReference type="Pfam" id="PF20033"/>
    </source>
</evidence>
<protein>
    <recommendedName>
        <fullName evidence="1">DUF6438 domain-containing protein</fullName>
    </recommendedName>
</protein>
<evidence type="ECO:0000313" key="2">
    <source>
        <dbReference type="EMBL" id="KFE97494.1"/>
    </source>
</evidence>
<organism evidence="2 3">
    <name type="scientific">Chryseobacterium formosense</name>
    <dbReference type="NCBI Taxonomy" id="236814"/>
    <lineage>
        <taxon>Bacteria</taxon>
        <taxon>Pseudomonadati</taxon>
        <taxon>Bacteroidota</taxon>
        <taxon>Flavobacteriia</taxon>
        <taxon>Flavobacteriales</taxon>
        <taxon>Weeksellaceae</taxon>
        <taxon>Chryseobacterium group</taxon>
        <taxon>Chryseobacterium</taxon>
    </lineage>
</organism>
<dbReference type="Pfam" id="PF20033">
    <property type="entry name" value="DUF6438"/>
    <property type="match status" value="1"/>
</dbReference>
<keyword evidence="3" id="KW-1185">Reference proteome</keyword>
<sequence>MQSGKNFMDRKIVFFLIILINQFYFSQSKVLSKIDSLETELEVESFVRSCSKSEKDHLSEFELKTIQSFDENYHSVTELLRNTVKKLGITKSFYKGDFDHNGKTDLLIIGDDKTCGGYDSETKKNTSCSSVVIIILDIDGSYEIKNLGPNFHTFVIPLVIQINSQDFLKVFYDVAVEDINAKELIFNHHIESRIVEYKFGNIIEYNPQPGKLSVDKIVYETEMCYGYCPIFKLEINKNGTSTFYADSYNFIDFKNAEFVKEISDPDRKTFEVVVKQNNFRELENILNYIDFQNLLDNYAVHWTDDQSSKLKIFYDNGKVKTIEDYGLSGTYGLKLLYKKLFDLRFNQDWKLIK</sequence>
<dbReference type="Proteomes" id="UP000028713">
    <property type="component" value="Unassembled WGS sequence"/>
</dbReference>
<gene>
    <name evidence="2" type="ORF">IX39_19625</name>
</gene>
<reference evidence="2 3" key="1">
    <citation type="submission" date="2014-07" db="EMBL/GenBank/DDBJ databases">
        <title>Genome of Chryseobacterium formosense LMG 24722.</title>
        <authorList>
            <person name="Pipes S.E."/>
            <person name="Stropko S.J."/>
            <person name="Newman J.D."/>
        </authorList>
    </citation>
    <scope>NUCLEOTIDE SEQUENCE [LARGE SCALE GENOMIC DNA]</scope>
    <source>
        <strain evidence="2 3">LMG 24722</strain>
    </source>
</reference>
<comment type="caution">
    <text evidence="2">The sequence shown here is derived from an EMBL/GenBank/DDBJ whole genome shotgun (WGS) entry which is preliminary data.</text>
</comment>
<evidence type="ECO:0000313" key="3">
    <source>
        <dbReference type="Proteomes" id="UP000028713"/>
    </source>
</evidence>
<proteinExistence type="predicted"/>